<evidence type="ECO:0000313" key="3">
    <source>
        <dbReference type="EMBL" id="NMO02507.1"/>
    </source>
</evidence>
<protein>
    <submittedName>
        <fullName evidence="3">ATP-dependent Clp protease ATP-binding subunit</fullName>
    </submittedName>
</protein>
<comment type="caution">
    <text evidence="3">The sequence shown here is derived from an EMBL/GenBank/DDBJ whole genome shotgun (WGS) entry which is preliminary data.</text>
</comment>
<keyword evidence="4" id="KW-1185">Reference proteome</keyword>
<feature type="domain" description="Clp R" evidence="2">
    <location>
        <begin position="98"/>
        <end position="242"/>
    </location>
</feature>
<name>A0A848KWR5_9ACTN</name>
<dbReference type="PROSITE" id="PS51903">
    <property type="entry name" value="CLP_R"/>
    <property type="match status" value="1"/>
</dbReference>
<keyword evidence="3" id="KW-0547">Nucleotide-binding</keyword>
<dbReference type="AlphaFoldDB" id="A0A848KWR5"/>
<sequence length="242" mass="25570">MTETTKKNLTGVRLGDLIETIGKVHDDPLEQLTDAVLAGEHLGEIADALIGHFVDQARRAGASWTAIGTSMGVSKQAAQKRFVGQTPSAPDDAASNPFARFTPRARNAVVTAHNLAVEESAEFVSPSHLTRGVLDEDQSLGVLALSGLGVDLPALDESLKPTSPGDATQARAFIPYDDAAKSVLEQTVQVALRLGHNYVGTEHLLIAAFDDPDVGPALNSAGVQKDSFEKAILDQLAELTKK</sequence>
<dbReference type="EMBL" id="JABBNB010000014">
    <property type="protein sequence ID" value="NMO02507.1"/>
    <property type="molecule type" value="Genomic_DNA"/>
</dbReference>
<accession>A0A848KWR5</accession>
<dbReference type="GO" id="GO:0006508">
    <property type="term" value="P:proteolysis"/>
    <property type="evidence" value="ECO:0007669"/>
    <property type="project" value="UniProtKB-KW"/>
</dbReference>
<dbReference type="Pfam" id="PF02861">
    <property type="entry name" value="Clp_N"/>
    <property type="match status" value="2"/>
</dbReference>
<dbReference type="GO" id="GO:0005524">
    <property type="term" value="F:ATP binding"/>
    <property type="evidence" value="ECO:0007669"/>
    <property type="project" value="UniProtKB-KW"/>
</dbReference>
<dbReference type="RefSeq" id="WP_170195006.1">
    <property type="nucleotide sequence ID" value="NZ_JABBNB010000014.1"/>
</dbReference>
<evidence type="ECO:0000256" key="1">
    <source>
        <dbReference type="PROSITE-ProRule" id="PRU01251"/>
    </source>
</evidence>
<reference evidence="3 4" key="1">
    <citation type="submission" date="2020-04" db="EMBL/GenBank/DDBJ databases">
        <title>Gordonia sp. nov. TBRC 11910.</title>
        <authorList>
            <person name="Suriyachadkun C."/>
        </authorList>
    </citation>
    <scope>NUCLEOTIDE SEQUENCE [LARGE SCALE GENOMIC DNA]</scope>
    <source>
        <strain evidence="3 4">TBRC 11910</strain>
    </source>
</reference>
<dbReference type="Gene3D" id="1.10.1780.10">
    <property type="entry name" value="Clp, N-terminal domain"/>
    <property type="match status" value="1"/>
</dbReference>
<gene>
    <name evidence="3" type="ORF">HH308_14925</name>
</gene>
<keyword evidence="3" id="KW-0378">Hydrolase</keyword>
<dbReference type="Proteomes" id="UP000550729">
    <property type="component" value="Unassembled WGS sequence"/>
</dbReference>
<keyword evidence="3" id="KW-0645">Protease</keyword>
<organism evidence="3 4">
    <name type="scientific">Gordonia asplenii</name>
    <dbReference type="NCBI Taxonomy" id="2725283"/>
    <lineage>
        <taxon>Bacteria</taxon>
        <taxon>Bacillati</taxon>
        <taxon>Actinomycetota</taxon>
        <taxon>Actinomycetes</taxon>
        <taxon>Mycobacteriales</taxon>
        <taxon>Gordoniaceae</taxon>
        <taxon>Gordonia</taxon>
    </lineage>
</organism>
<dbReference type="GO" id="GO:0008233">
    <property type="term" value="F:peptidase activity"/>
    <property type="evidence" value="ECO:0007669"/>
    <property type="project" value="UniProtKB-KW"/>
</dbReference>
<dbReference type="InterPro" id="IPR004176">
    <property type="entry name" value="Clp_R_N"/>
</dbReference>
<keyword evidence="3" id="KW-0067">ATP-binding</keyword>
<evidence type="ECO:0000313" key="4">
    <source>
        <dbReference type="Proteomes" id="UP000550729"/>
    </source>
</evidence>
<dbReference type="SUPFAM" id="SSF81923">
    <property type="entry name" value="Double Clp-N motif"/>
    <property type="match status" value="1"/>
</dbReference>
<proteinExistence type="predicted"/>
<evidence type="ECO:0000259" key="2">
    <source>
        <dbReference type="PROSITE" id="PS51903"/>
    </source>
</evidence>
<keyword evidence="1" id="KW-0677">Repeat</keyword>
<dbReference type="InterPro" id="IPR036628">
    <property type="entry name" value="Clp_N_dom_sf"/>
</dbReference>